<reference evidence="4" key="1">
    <citation type="submission" date="2025-08" db="UniProtKB">
        <authorList>
            <consortium name="RefSeq"/>
        </authorList>
    </citation>
    <scope>IDENTIFICATION</scope>
    <source>
        <tissue evidence="4">Spleen</tissue>
    </source>
</reference>
<evidence type="ECO:0000313" key="4">
    <source>
        <dbReference type="RefSeq" id="XP_006871599.1"/>
    </source>
</evidence>
<accession>A0A9B0U187</accession>
<evidence type="ECO:0000256" key="2">
    <source>
        <dbReference type="SAM" id="SignalP"/>
    </source>
</evidence>
<dbReference type="RefSeq" id="XP_006871599.1">
    <property type="nucleotide sequence ID" value="XM_006871537.1"/>
</dbReference>
<dbReference type="Proteomes" id="UP000504623">
    <property type="component" value="Unplaced"/>
</dbReference>
<dbReference type="GeneID" id="102825293"/>
<feature type="region of interest" description="Disordered" evidence="1">
    <location>
        <begin position="88"/>
        <end position="246"/>
    </location>
</feature>
<keyword evidence="3" id="KW-1185">Reference proteome</keyword>
<feature type="signal peptide" evidence="2">
    <location>
        <begin position="1"/>
        <end position="27"/>
    </location>
</feature>
<evidence type="ECO:0000313" key="3">
    <source>
        <dbReference type="Proteomes" id="UP000504623"/>
    </source>
</evidence>
<protein>
    <submittedName>
        <fullName evidence="4">Uncharacterized protein LOC102825293</fullName>
    </submittedName>
</protein>
<gene>
    <name evidence="4" type="primary">LOC102825293</name>
</gene>
<feature type="chain" id="PRO_5038624517" evidence="2">
    <location>
        <begin position="28"/>
        <end position="267"/>
    </location>
</feature>
<keyword evidence="2" id="KW-0732">Signal</keyword>
<evidence type="ECO:0000256" key="1">
    <source>
        <dbReference type="SAM" id="MobiDB-lite"/>
    </source>
</evidence>
<feature type="compositionally biased region" description="Basic and acidic residues" evidence="1">
    <location>
        <begin position="184"/>
        <end position="215"/>
    </location>
</feature>
<dbReference type="OrthoDB" id="9451865at2759"/>
<feature type="compositionally biased region" description="Basic and acidic residues" evidence="1">
    <location>
        <begin position="224"/>
        <end position="235"/>
    </location>
</feature>
<dbReference type="AlphaFoldDB" id="A0A9B0U187"/>
<feature type="compositionally biased region" description="Basic and acidic residues" evidence="1">
    <location>
        <begin position="143"/>
        <end position="161"/>
    </location>
</feature>
<feature type="compositionally biased region" description="Basic and acidic residues" evidence="1">
    <location>
        <begin position="112"/>
        <end position="135"/>
    </location>
</feature>
<proteinExistence type="predicted"/>
<organism evidence="3 4">
    <name type="scientific">Chrysochloris asiatica</name>
    <name type="common">Cape golden mole</name>
    <dbReference type="NCBI Taxonomy" id="185453"/>
    <lineage>
        <taxon>Eukaryota</taxon>
        <taxon>Metazoa</taxon>
        <taxon>Chordata</taxon>
        <taxon>Craniata</taxon>
        <taxon>Vertebrata</taxon>
        <taxon>Euteleostomi</taxon>
        <taxon>Mammalia</taxon>
        <taxon>Eutheria</taxon>
        <taxon>Afrotheria</taxon>
        <taxon>Chrysochloridae</taxon>
        <taxon>Chrysochlorinae</taxon>
        <taxon>Chrysochloris</taxon>
    </lineage>
</organism>
<sequence>MQRRRGPASVLQLLPPLLAMLGVSVLTAPLAPRPSKEEVTRCLAEVVTEVLTLGQPQRGPCMALLHKEMCEKEPYHCVPTEEKGLLGGDFKKQQAGKTRPNQEVRDNEEEGAERTHRSEVQEQAVHERLHSLLHQEDEEEEEEKKRGPTEVLEDMWKHHFENGAGSQKRVAEKASDEETAQFEAEEKGVQLLGRDRSLWQGAKRGEGGRHEDSLLHHHYPQPEAEPKEEASKREVSGGGKAAVQLEHMRDELEKATEMLGEKLRKEG</sequence>
<name>A0A9B0U187_CHRAS</name>